<dbReference type="GO" id="GO:0044281">
    <property type="term" value="P:small molecule metabolic process"/>
    <property type="evidence" value="ECO:0007669"/>
    <property type="project" value="UniProtKB-ARBA"/>
</dbReference>
<dbReference type="Pfam" id="PF02775">
    <property type="entry name" value="TPP_enzyme_C"/>
    <property type="match status" value="1"/>
</dbReference>
<organism evidence="2 3">
    <name type="scientific">Parasedimentitalea marina</name>
    <dbReference type="NCBI Taxonomy" id="2483033"/>
    <lineage>
        <taxon>Bacteria</taxon>
        <taxon>Pseudomonadati</taxon>
        <taxon>Pseudomonadota</taxon>
        <taxon>Alphaproteobacteria</taxon>
        <taxon>Rhodobacterales</taxon>
        <taxon>Paracoccaceae</taxon>
        <taxon>Parasedimentitalea</taxon>
    </lineage>
</organism>
<feature type="domain" description="Thiamine pyrophosphate enzyme TPP-binding" evidence="1">
    <location>
        <begin position="1"/>
        <end position="44"/>
    </location>
</feature>
<name>A0A3T0NA19_9RHOB</name>
<dbReference type="GO" id="GO:0003824">
    <property type="term" value="F:catalytic activity"/>
    <property type="evidence" value="ECO:0007669"/>
    <property type="project" value="InterPro"/>
</dbReference>
<proteinExistence type="predicted"/>
<dbReference type="InterPro" id="IPR011766">
    <property type="entry name" value="TPP_enzyme_TPP-bd"/>
</dbReference>
<gene>
    <name evidence="2" type="ORF">EBB79_23440</name>
</gene>
<accession>A0A3T0NA19</accession>
<reference evidence="2 3" key="1">
    <citation type="submission" date="2018-10" db="EMBL/GenBank/DDBJ databases">
        <title>Parasedimentitalea marina sp. nov., a psychrophilic bacterium isolated from deep seawater of the New Britain Trench.</title>
        <authorList>
            <person name="Cao J."/>
        </authorList>
    </citation>
    <scope>NUCLEOTIDE SEQUENCE [LARGE SCALE GENOMIC DNA]</scope>
    <source>
        <strain evidence="2 3">W43</strain>
        <plasmid evidence="2 3">pW43B</plasmid>
    </source>
</reference>
<evidence type="ECO:0000259" key="1">
    <source>
        <dbReference type="Pfam" id="PF02775"/>
    </source>
</evidence>
<dbReference type="GO" id="GO:0030976">
    <property type="term" value="F:thiamine pyrophosphate binding"/>
    <property type="evidence" value="ECO:0007669"/>
    <property type="project" value="InterPro"/>
</dbReference>
<dbReference type="KEGG" id="sedi:EBB79_23440"/>
<evidence type="ECO:0000313" key="2">
    <source>
        <dbReference type="EMBL" id="AZV80890.1"/>
    </source>
</evidence>
<dbReference type="CDD" id="cd00568">
    <property type="entry name" value="TPP_enzymes"/>
    <property type="match status" value="1"/>
</dbReference>
<dbReference type="SUPFAM" id="SSF52518">
    <property type="entry name" value="Thiamin diphosphate-binding fold (THDP-binding)"/>
    <property type="match status" value="1"/>
</dbReference>
<dbReference type="Proteomes" id="UP000283063">
    <property type="component" value="Plasmid pW43B"/>
</dbReference>
<keyword evidence="3" id="KW-1185">Reference proteome</keyword>
<dbReference type="AlphaFoldDB" id="A0A3T0NA19"/>
<dbReference type="EMBL" id="CP033221">
    <property type="protein sequence ID" value="AZV80890.1"/>
    <property type="molecule type" value="Genomic_DNA"/>
</dbReference>
<protein>
    <recommendedName>
        <fullName evidence="1">Thiamine pyrophosphate enzyme TPP-binding domain-containing protein</fullName>
    </recommendedName>
</protein>
<dbReference type="Gene3D" id="3.40.50.970">
    <property type="match status" value="1"/>
</dbReference>
<evidence type="ECO:0000313" key="3">
    <source>
        <dbReference type="Proteomes" id="UP000283063"/>
    </source>
</evidence>
<keyword evidence="2" id="KW-0614">Plasmid</keyword>
<sequence>MGALGYSVPAALGASHASSGPIISFTGDGSFGFVMGDMETIKRSGKT</sequence>
<dbReference type="RefSeq" id="WP_127751389.1">
    <property type="nucleotide sequence ID" value="NZ_CP033221.1"/>
</dbReference>
<dbReference type="InterPro" id="IPR029061">
    <property type="entry name" value="THDP-binding"/>
</dbReference>
<geneLocation type="plasmid" evidence="2 3">
    <name>pW43B</name>
</geneLocation>